<dbReference type="Pfam" id="PF13598">
    <property type="entry name" value="DUF4139"/>
    <property type="match status" value="1"/>
</dbReference>
<dbReference type="AlphaFoldDB" id="A4TXU9"/>
<reference evidence="2" key="1">
    <citation type="journal article" date="2007" name="J. Bacteriol.">
        <title>Comparative genome analysis of four magnetotactic bacteria reveals a complex set of group-specific genes implicated in magnetosome biomineralization and function.</title>
        <authorList>
            <person name="Richter M."/>
            <person name="Kube M."/>
            <person name="Bazylinski D.A."/>
            <person name="Lombardot T."/>
            <person name="Gloeckner F.O."/>
            <person name="Reinhardt R."/>
            <person name="Schueler D."/>
        </authorList>
    </citation>
    <scope>NUCLEOTIDE SEQUENCE</scope>
    <source>
        <strain evidence="2">MSR-1</strain>
    </source>
</reference>
<gene>
    <name evidence="2" type="ORF">MGR_3455</name>
</gene>
<organism evidence="2">
    <name type="scientific">Magnetospirillum gryphiswaldense</name>
    <dbReference type="NCBI Taxonomy" id="55518"/>
    <lineage>
        <taxon>Bacteria</taxon>
        <taxon>Pseudomonadati</taxon>
        <taxon>Pseudomonadota</taxon>
        <taxon>Alphaproteobacteria</taxon>
        <taxon>Rhodospirillales</taxon>
        <taxon>Rhodospirillaceae</taxon>
        <taxon>Magnetospirillum</taxon>
    </lineage>
</organism>
<proteinExistence type="predicted"/>
<dbReference type="PANTHER" id="PTHR38075">
    <property type="entry name" value="DUF4139 DOMAIN-CONTAINING PROTEIN"/>
    <property type="match status" value="1"/>
</dbReference>
<sequence>MDFRSIIMRWRTALFATIALSPLLAAGVWADTVLRDDTRTNLTLTIAQDGVTLVRDRRSATLEAGEQALIIEPLPRQARLEASGLTGPGISVRSQYLDLNGIDAQALLAAHRGKQVTIVWRTGSGAEREERAIVLSADGIPVFGVDGKVVSGQPERVVYDTLPAGLHAVPVYRADIAADKAGKRAVELSYVTHGLSWQPAYVIELEESGKALLSSWATLTNGSGGDFPTAQVRLLAGEPNRGAGPTPLPRPARMEKAMMAASLDAAPSREALGPHHLYTLAQPVSLRDGQSTQVPFLPPTHISADRLLELPPLPPHAWLGRFGTEPQPQHPDTILALRNSTGQPLPAGPARLFLRGADGGLALAGDDQMPMVPTGAPFRLSLGKAFDVTAKRVQTDSQKVAAEISETAWEVKLTNAGDSPVKVLVREVFAGEWLVLEESQRHDKTDAHQAGWSVQVPAKGEAMLRYRVRIKL</sequence>
<name>A4TXU9_9PROT</name>
<evidence type="ECO:0000259" key="1">
    <source>
        <dbReference type="Pfam" id="PF13598"/>
    </source>
</evidence>
<feature type="domain" description="DUF4139" evidence="1">
    <location>
        <begin position="186"/>
        <end position="471"/>
    </location>
</feature>
<dbReference type="PANTHER" id="PTHR38075:SF1">
    <property type="entry name" value="DUF4139 DOMAIN-CONTAINING PROTEIN"/>
    <property type="match status" value="1"/>
</dbReference>
<dbReference type="InterPro" id="IPR037291">
    <property type="entry name" value="DUF4139"/>
</dbReference>
<protein>
    <recommendedName>
        <fullName evidence="1">DUF4139 domain-containing protein</fullName>
    </recommendedName>
</protein>
<evidence type="ECO:0000313" key="2">
    <source>
        <dbReference type="EMBL" id="CAM75456.1"/>
    </source>
</evidence>
<dbReference type="EMBL" id="CU459003">
    <property type="protein sequence ID" value="CAM75456.1"/>
    <property type="molecule type" value="Genomic_DNA"/>
</dbReference>
<accession>A4TXU9</accession>